<feature type="domain" description="D-isomer specific 2-hydroxyacid dehydrogenase NAD-binding" evidence="4">
    <location>
        <begin position="187"/>
        <end position="328"/>
    </location>
</feature>
<accession>A0ABQ9BUT7</accession>
<evidence type="ECO:0000256" key="2">
    <source>
        <dbReference type="RuleBase" id="RU003719"/>
    </source>
</evidence>
<dbReference type="CDD" id="cd12156">
    <property type="entry name" value="HPPR"/>
    <property type="match status" value="1"/>
</dbReference>
<reference evidence="5" key="2">
    <citation type="journal article" date="2023" name="Int. J. Mol. Sci.">
        <title>De Novo Assembly and Annotation of 11 Diverse Shrub Willow (Salix) Genomes Reveals Novel Gene Organization in Sex-Linked Regions.</title>
        <authorList>
            <person name="Hyden B."/>
            <person name="Feng K."/>
            <person name="Yates T.B."/>
            <person name="Jawdy S."/>
            <person name="Cereghino C."/>
            <person name="Smart L.B."/>
            <person name="Muchero W."/>
        </authorList>
    </citation>
    <scope>NUCLEOTIDE SEQUENCE</scope>
    <source>
        <tissue evidence="5">Shoot tip</tissue>
    </source>
</reference>
<dbReference type="InterPro" id="IPR006140">
    <property type="entry name" value="D-isomer_DH_NAD-bd"/>
</dbReference>
<comment type="similarity">
    <text evidence="2">Belongs to the D-isomer specific 2-hydroxyacid dehydrogenase family.</text>
</comment>
<comment type="caution">
    <text evidence="5">The sequence shown here is derived from an EMBL/GenBank/DDBJ whole genome shotgun (WGS) entry which is preliminary data.</text>
</comment>
<evidence type="ECO:0000313" key="5">
    <source>
        <dbReference type="EMBL" id="KAJ6390911.1"/>
    </source>
</evidence>
<dbReference type="Proteomes" id="UP001141253">
    <property type="component" value="Chromosome 2"/>
</dbReference>
<dbReference type="Pfam" id="PF02826">
    <property type="entry name" value="2-Hacid_dh_C"/>
    <property type="match status" value="1"/>
</dbReference>
<feature type="domain" description="D-isomer specific 2-hydroxyacid dehydrogenase catalytic" evidence="3">
    <location>
        <begin position="41"/>
        <end position="359"/>
    </location>
</feature>
<protein>
    <recommendedName>
        <fullName evidence="7">Glyoxylate/hydroxypyruvate reductase HPR3-like</fullName>
    </recommendedName>
</protein>
<reference evidence="5" key="1">
    <citation type="submission" date="2022-10" db="EMBL/GenBank/DDBJ databases">
        <authorList>
            <person name="Hyden B.L."/>
            <person name="Feng K."/>
            <person name="Yates T."/>
            <person name="Jawdy S."/>
            <person name="Smart L.B."/>
            <person name="Muchero W."/>
        </authorList>
    </citation>
    <scope>NUCLEOTIDE SEQUENCE</scope>
    <source>
        <tissue evidence="5">Shoot tip</tissue>
    </source>
</reference>
<dbReference type="SUPFAM" id="SSF51735">
    <property type="entry name" value="NAD(P)-binding Rossmann-fold domains"/>
    <property type="match status" value="1"/>
</dbReference>
<evidence type="ECO:0000259" key="3">
    <source>
        <dbReference type="Pfam" id="PF00389"/>
    </source>
</evidence>
<evidence type="ECO:0008006" key="7">
    <source>
        <dbReference type="Google" id="ProtNLM"/>
    </source>
</evidence>
<evidence type="ECO:0000259" key="4">
    <source>
        <dbReference type="Pfam" id="PF02826"/>
    </source>
</evidence>
<evidence type="ECO:0000256" key="1">
    <source>
        <dbReference type="ARBA" id="ARBA00023002"/>
    </source>
</evidence>
<dbReference type="Gene3D" id="3.40.50.720">
    <property type="entry name" value="NAD(P)-binding Rossmann-like Domain"/>
    <property type="match status" value="2"/>
</dbReference>
<evidence type="ECO:0000313" key="6">
    <source>
        <dbReference type="Proteomes" id="UP001141253"/>
    </source>
</evidence>
<gene>
    <name evidence="5" type="ORF">OIU77_025005</name>
</gene>
<keyword evidence="6" id="KW-1185">Reference proteome</keyword>
<dbReference type="EMBL" id="JAPFFI010000006">
    <property type="protein sequence ID" value="KAJ6390911.1"/>
    <property type="molecule type" value="Genomic_DNA"/>
</dbReference>
<dbReference type="PROSITE" id="PS00065">
    <property type="entry name" value="D_2_HYDROXYACID_DH_1"/>
    <property type="match status" value="1"/>
</dbReference>
<dbReference type="Pfam" id="PF00389">
    <property type="entry name" value="2-Hacid_dh"/>
    <property type="match status" value="1"/>
</dbReference>
<organism evidence="5 6">
    <name type="scientific">Salix suchowensis</name>
    <dbReference type="NCBI Taxonomy" id="1278906"/>
    <lineage>
        <taxon>Eukaryota</taxon>
        <taxon>Viridiplantae</taxon>
        <taxon>Streptophyta</taxon>
        <taxon>Embryophyta</taxon>
        <taxon>Tracheophyta</taxon>
        <taxon>Spermatophyta</taxon>
        <taxon>Magnoliopsida</taxon>
        <taxon>eudicotyledons</taxon>
        <taxon>Gunneridae</taxon>
        <taxon>Pentapetalae</taxon>
        <taxon>rosids</taxon>
        <taxon>fabids</taxon>
        <taxon>Malpighiales</taxon>
        <taxon>Salicaceae</taxon>
        <taxon>Saliceae</taxon>
        <taxon>Salix</taxon>
    </lineage>
</organism>
<dbReference type="PANTHER" id="PTHR10996">
    <property type="entry name" value="2-HYDROXYACID DEHYDROGENASE-RELATED"/>
    <property type="match status" value="1"/>
</dbReference>
<keyword evidence="1 2" id="KW-0560">Oxidoreductase</keyword>
<dbReference type="InterPro" id="IPR029752">
    <property type="entry name" value="D-isomer_DH_CS1"/>
</dbReference>
<dbReference type="SUPFAM" id="SSF52283">
    <property type="entry name" value="Formate/glycerate dehydrogenase catalytic domain-like"/>
    <property type="match status" value="1"/>
</dbReference>
<dbReference type="InterPro" id="IPR050223">
    <property type="entry name" value="D-isomer_2-hydroxyacid_DH"/>
</dbReference>
<proteinExistence type="inferred from homology"/>
<dbReference type="PANTHER" id="PTHR10996:SF237">
    <property type="entry name" value="GLYOXYLATE_HYDROXYPYRUVATE REDUCTASE HPR3-LIKE"/>
    <property type="match status" value="1"/>
</dbReference>
<dbReference type="InterPro" id="IPR036291">
    <property type="entry name" value="NAD(P)-bd_dom_sf"/>
</dbReference>
<name>A0ABQ9BUT7_9ROSI</name>
<sequence>MDCNGYRLENHDQNLFPKPKVLVLEPPPVFIYHEEKLSQKFHFLKAWDSPLPLDQFLTTHAHSVQAILSHGSCPVTTNTIRLLPSLGLIVTTSAGLDQIDLQECRRRGVSVAYAGSLFSADVADIAVGLLIDALRKISAGNRYVTQGLWANNGDFSLGSKVRDWSLSCRKFYWAPEKKLLILNETSQLAGGRKVGIVGLGSIGLEVGKRLEPFGCNILYCSRNKKSSASYPYYSNVCELAANCEVLIICCELNDQTRHVINKEVLLALGKKGLIINVGRGAIIDEQEMVRCLMQGEIAGAGLDVFENEPHVPSELISLDNVVLSPHRAVHTEETLMASVDLVIGNLEAFFSNKPLLSPVLLDE</sequence>
<dbReference type="InterPro" id="IPR006139">
    <property type="entry name" value="D-isomer_2_OHA_DH_cat_dom"/>
</dbReference>